<dbReference type="RefSeq" id="WP_400186811.1">
    <property type="nucleotide sequence ID" value="NZ_JBGORX010000001.1"/>
</dbReference>
<dbReference type="SUPFAM" id="SSF48371">
    <property type="entry name" value="ARM repeat"/>
    <property type="match status" value="1"/>
</dbReference>
<evidence type="ECO:0008006" key="3">
    <source>
        <dbReference type="Google" id="ProtNLM"/>
    </source>
</evidence>
<evidence type="ECO:0000313" key="1">
    <source>
        <dbReference type="EMBL" id="MFJ1267986.1"/>
    </source>
</evidence>
<dbReference type="Proteomes" id="UP001615550">
    <property type="component" value="Unassembled WGS sequence"/>
</dbReference>
<dbReference type="InterPro" id="IPR021133">
    <property type="entry name" value="HEAT_type_2"/>
</dbReference>
<name>A0ABW8D828_9GAMM</name>
<protein>
    <recommendedName>
        <fullName evidence="3">HEAT repeat protein</fullName>
    </recommendedName>
</protein>
<accession>A0ABW8D828</accession>
<proteinExistence type="predicted"/>
<dbReference type="Gene3D" id="1.25.10.10">
    <property type="entry name" value="Leucine-rich Repeat Variant"/>
    <property type="match status" value="1"/>
</dbReference>
<reference evidence="1 2" key="1">
    <citation type="submission" date="2024-08" db="EMBL/GenBank/DDBJ databases">
        <title>Draft Genome Sequence of Legionella lytica strain DSB2004, Isolated From a Fire Sprinkler System.</title>
        <authorList>
            <person name="Everhart A.D."/>
            <person name="Kidane D.T."/>
            <person name="Farone A.L."/>
            <person name="Farone M.B."/>
        </authorList>
    </citation>
    <scope>NUCLEOTIDE SEQUENCE [LARGE SCALE GENOMIC DNA]</scope>
    <source>
        <strain evidence="1 2">DSB2004</strain>
    </source>
</reference>
<dbReference type="InterPro" id="IPR016024">
    <property type="entry name" value="ARM-type_fold"/>
</dbReference>
<dbReference type="InterPro" id="IPR011989">
    <property type="entry name" value="ARM-like"/>
</dbReference>
<sequence length="390" mass="44380">MHLVTIDALKTLISKSKPENIRSLIDETLNDLNQPQSMRLFNLNTLNALASWFTPKQVSFFFPILLENLVHPSSNIRETAGQTLKALAAQLKPEQVTQLITLIQEKLKHPNNSIRLSTLKAFKALARVLNSEQFNSLIPDILENINIDSNMTIQCLNIIEEQAHKVTLQHAGLLSPIVQENMDHRYEGIARAAEKTLKVFIRQPQNENLTQEIMTWAMKSLDESKNTPEFPKWWQRLLVLDEDSKYFPSMLSYLQPKDHQSLCEEAINWIRNKATLGNRSLPPTFLGNLLEQLNDTQSAIKAKDLLSIACNSNIEGDIRDTALHALGSWSIVLLQEPKKHQKLFNTLAHAIDEEIRKANNPVDKYSTLLQMMKLQIPHEPILTLNAVPNT</sequence>
<dbReference type="PROSITE" id="PS50077">
    <property type="entry name" value="HEAT_REPEAT"/>
    <property type="match status" value="2"/>
</dbReference>
<evidence type="ECO:0000313" key="2">
    <source>
        <dbReference type="Proteomes" id="UP001615550"/>
    </source>
</evidence>
<gene>
    <name evidence="1" type="ORF">ACD661_05400</name>
</gene>
<keyword evidence="2" id="KW-1185">Reference proteome</keyword>
<dbReference type="EMBL" id="JBGORX010000001">
    <property type="protein sequence ID" value="MFJ1267986.1"/>
    <property type="molecule type" value="Genomic_DNA"/>
</dbReference>
<organism evidence="1 2">
    <name type="scientific">Legionella lytica</name>
    <dbReference type="NCBI Taxonomy" id="96232"/>
    <lineage>
        <taxon>Bacteria</taxon>
        <taxon>Pseudomonadati</taxon>
        <taxon>Pseudomonadota</taxon>
        <taxon>Gammaproteobacteria</taxon>
        <taxon>Legionellales</taxon>
        <taxon>Legionellaceae</taxon>
        <taxon>Legionella</taxon>
    </lineage>
</organism>
<comment type="caution">
    <text evidence="1">The sequence shown here is derived from an EMBL/GenBank/DDBJ whole genome shotgun (WGS) entry which is preliminary data.</text>
</comment>